<dbReference type="PANTHER" id="PTHR42794">
    <property type="entry name" value="HEMIN IMPORT ATP-BINDING PROTEIN HMUV"/>
    <property type="match status" value="1"/>
</dbReference>
<dbReference type="InterPro" id="IPR017871">
    <property type="entry name" value="ABC_transporter-like_CS"/>
</dbReference>
<dbReference type="InterPro" id="IPR003593">
    <property type="entry name" value="AAA+_ATPase"/>
</dbReference>
<name>A0ABX8BYG6_9ACTN</name>
<dbReference type="PROSITE" id="PS50893">
    <property type="entry name" value="ABC_TRANSPORTER_2"/>
    <property type="match status" value="1"/>
</dbReference>
<accession>A0ABX8BYG6</accession>
<feature type="compositionally biased region" description="Low complexity" evidence="3">
    <location>
        <begin position="32"/>
        <end position="43"/>
    </location>
</feature>
<keyword evidence="1" id="KW-0547">Nucleotide-binding</keyword>
<dbReference type="InterPro" id="IPR003439">
    <property type="entry name" value="ABC_transporter-like_ATP-bd"/>
</dbReference>
<evidence type="ECO:0000256" key="2">
    <source>
        <dbReference type="ARBA" id="ARBA00022840"/>
    </source>
</evidence>
<dbReference type="InterPro" id="IPR027417">
    <property type="entry name" value="P-loop_NTPase"/>
</dbReference>
<evidence type="ECO:0000313" key="6">
    <source>
        <dbReference type="Proteomes" id="UP000678016"/>
    </source>
</evidence>
<dbReference type="SUPFAM" id="SSF52540">
    <property type="entry name" value="P-loop containing nucleoside triphosphate hydrolases"/>
    <property type="match status" value="1"/>
</dbReference>
<dbReference type="Proteomes" id="UP000678016">
    <property type="component" value="Chromosome"/>
</dbReference>
<dbReference type="GO" id="GO:0005524">
    <property type="term" value="F:ATP binding"/>
    <property type="evidence" value="ECO:0007669"/>
    <property type="project" value="UniProtKB-KW"/>
</dbReference>
<dbReference type="Gene3D" id="3.40.50.300">
    <property type="entry name" value="P-loop containing nucleotide triphosphate hydrolases"/>
    <property type="match status" value="1"/>
</dbReference>
<dbReference type="PROSITE" id="PS00211">
    <property type="entry name" value="ABC_TRANSPORTER_1"/>
    <property type="match status" value="1"/>
</dbReference>
<evidence type="ECO:0000313" key="5">
    <source>
        <dbReference type="EMBL" id="QUX27181.1"/>
    </source>
</evidence>
<feature type="region of interest" description="Disordered" evidence="3">
    <location>
        <begin position="305"/>
        <end position="351"/>
    </location>
</feature>
<dbReference type="EMBL" id="CP074132">
    <property type="protein sequence ID" value="QUX27181.1"/>
    <property type="molecule type" value="Genomic_DNA"/>
</dbReference>
<keyword evidence="2 5" id="KW-0067">ATP-binding</keyword>
<organism evidence="5 6">
    <name type="scientific">Nocardiopsis akebiae</name>
    <dbReference type="NCBI Taxonomy" id="2831968"/>
    <lineage>
        <taxon>Bacteria</taxon>
        <taxon>Bacillati</taxon>
        <taxon>Actinomycetota</taxon>
        <taxon>Actinomycetes</taxon>
        <taxon>Streptosporangiales</taxon>
        <taxon>Nocardiopsidaceae</taxon>
        <taxon>Nocardiopsis</taxon>
    </lineage>
</organism>
<dbReference type="PANTHER" id="PTHR42794:SF2">
    <property type="entry name" value="ABC TRANSPORTER ATP-BINDING PROTEIN"/>
    <property type="match status" value="1"/>
</dbReference>
<dbReference type="RefSeq" id="WP_212640260.1">
    <property type="nucleotide sequence ID" value="NZ_CP074132.1"/>
</dbReference>
<protein>
    <submittedName>
        <fullName evidence="5">ABC transporter ATP-binding protein</fullName>
    </submittedName>
</protein>
<dbReference type="SMART" id="SM00382">
    <property type="entry name" value="AAA"/>
    <property type="match status" value="1"/>
</dbReference>
<evidence type="ECO:0000256" key="1">
    <source>
        <dbReference type="ARBA" id="ARBA00022741"/>
    </source>
</evidence>
<feature type="domain" description="ABC transporter" evidence="4">
    <location>
        <begin position="64"/>
        <end position="296"/>
    </location>
</feature>
<dbReference type="Pfam" id="PF00005">
    <property type="entry name" value="ABC_tran"/>
    <property type="match status" value="1"/>
</dbReference>
<keyword evidence="6" id="KW-1185">Reference proteome</keyword>
<proteinExistence type="predicted"/>
<sequence>MTHSDQAVARGRDGASSVTAPGTAAAPEVLGATAPPARPALTTDGPPPEEGEPTRGGGPGAAGLRAERVSRLIGGGLVLDGVTLAPRPGETVGLLGPNGSGKSTLLRLLSGVLAPSAGVVALDGEPIGRTARRTVARRVAAVEQNAHTQTELTVRDVVALGRVPHRRAWTPMSAADADAVAAALERTGLTATADRSWHTLSGGERQRAQIARALAQEPSELLLDEPTNHLDIQYQLDLMELVAGLPVTTVIAMHDLNLAAMYCDRLLVLRGGRVVAEGAPPRVLTPDLIEEVYGVRAEVEPGPGHPVIRFLRRGSEPPRHSDAPAAEARTTPGPERSDRRWGANPEGGIRP</sequence>
<gene>
    <name evidence="5" type="ORF">KGD83_17790</name>
</gene>
<evidence type="ECO:0000256" key="3">
    <source>
        <dbReference type="SAM" id="MobiDB-lite"/>
    </source>
</evidence>
<feature type="region of interest" description="Disordered" evidence="3">
    <location>
        <begin position="1"/>
        <end position="62"/>
    </location>
</feature>
<reference evidence="6" key="1">
    <citation type="submission" date="2021-05" db="EMBL/GenBank/DDBJ databases">
        <title>Direct Submission.</title>
        <authorList>
            <person name="Li K."/>
            <person name="Gao J."/>
        </authorList>
    </citation>
    <scope>NUCLEOTIDE SEQUENCE [LARGE SCALE GENOMIC DNA]</scope>
    <source>
        <strain evidence="6">HDS12</strain>
    </source>
</reference>
<dbReference type="CDD" id="cd03214">
    <property type="entry name" value="ABC_Iron-Siderophores_B12_Hemin"/>
    <property type="match status" value="1"/>
</dbReference>
<evidence type="ECO:0000259" key="4">
    <source>
        <dbReference type="PROSITE" id="PS50893"/>
    </source>
</evidence>
<feature type="compositionally biased region" description="Basic and acidic residues" evidence="3">
    <location>
        <begin position="313"/>
        <end position="322"/>
    </location>
</feature>